<dbReference type="GO" id="GO:0016705">
    <property type="term" value="F:oxidoreductase activity, acting on paired donors, with incorporation or reduction of molecular oxygen"/>
    <property type="evidence" value="ECO:0007669"/>
    <property type="project" value="InterPro"/>
</dbReference>
<protein>
    <recommendedName>
        <fullName evidence="7">Cytochrome P450 20A1</fullName>
    </recommendedName>
</protein>
<keyword evidence="3" id="KW-0479">Metal-binding</keyword>
<comment type="caution">
    <text evidence="5">The sequence shown here is derived from an EMBL/GenBank/DDBJ whole genome shotgun (WGS) entry which is preliminary data.</text>
</comment>
<dbReference type="GO" id="GO:0020037">
    <property type="term" value="F:heme binding"/>
    <property type="evidence" value="ECO:0007669"/>
    <property type="project" value="InterPro"/>
</dbReference>
<evidence type="ECO:0000256" key="2">
    <source>
        <dbReference type="ARBA" id="ARBA00023004"/>
    </source>
</evidence>
<keyword evidence="6" id="KW-1185">Reference proteome</keyword>
<evidence type="ECO:0008006" key="7">
    <source>
        <dbReference type="Google" id="ProtNLM"/>
    </source>
</evidence>
<dbReference type="Proteomes" id="UP001181693">
    <property type="component" value="Unassembled WGS sequence"/>
</dbReference>
<evidence type="ECO:0000256" key="3">
    <source>
        <dbReference type="PIRSR" id="PIRSR602401-1"/>
    </source>
</evidence>
<dbReference type="SUPFAM" id="SSF48264">
    <property type="entry name" value="Cytochrome P450"/>
    <property type="match status" value="1"/>
</dbReference>
<evidence type="ECO:0000256" key="1">
    <source>
        <dbReference type="ARBA" id="ARBA00010617"/>
    </source>
</evidence>
<comment type="similarity">
    <text evidence="1">Belongs to the cytochrome P450 family.</text>
</comment>
<dbReference type="PRINTS" id="PR00463">
    <property type="entry name" value="EP450I"/>
</dbReference>
<accession>A0AAV3A0K5</accession>
<name>A0AAV3A0K5_PYXAD</name>
<feature type="binding site" description="axial binding residue" evidence="3">
    <location>
        <position position="410"/>
    </location>
    <ligand>
        <name>heme</name>
        <dbReference type="ChEBI" id="CHEBI:30413"/>
    </ligand>
    <ligandPart>
        <name>Fe</name>
        <dbReference type="ChEBI" id="CHEBI:18248"/>
    </ligandPart>
</feature>
<feature type="transmembrane region" description="Helical" evidence="4">
    <location>
        <begin position="6"/>
        <end position="23"/>
    </location>
</feature>
<keyword evidence="4" id="KW-1133">Transmembrane helix</keyword>
<dbReference type="GO" id="GO:0016020">
    <property type="term" value="C:membrane"/>
    <property type="evidence" value="ECO:0007669"/>
    <property type="project" value="TreeGrafter"/>
</dbReference>
<gene>
    <name evidence="5" type="ORF">GDO54_015821</name>
</gene>
<evidence type="ECO:0000313" key="6">
    <source>
        <dbReference type="Proteomes" id="UP001181693"/>
    </source>
</evidence>
<dbReference type="PANTHER" id="PTHR24280">
    <property type="entry name" value="CYTOCHROME P450 20A1"/>
    <property type="match status" value="1"/>
</dbReference>
<keyword evidence="4" id="KW-0812">Transmembrane</keyword>
<reference evidence="5" key="1">
    <citation type="thesis" date="2020" institute="ProQuest LLC" country="789 East Eisenhower Parkway, Ann Arbor, MI, USA">
        <title>Comparative Genomics and Chromosome Evolution.</title>
        <authorList>
            <person name="Mudd A.B."/>
        </authorList>
    </citation>
    <scope>NUCLEOTIDE SEQUENCE</scope>
    <source>
        <strain evidence="5">1538</strain>
        <tissue evidence="5">Blood</tissue>
    </source>
</reference>
<keyword evidence="2 3" id="KW-0408">Iron</keyword>
<sequence length="463" mass="52175">MLDFAIFAITFLLILVGAVLYLYPSSRQACGIPGLAPTEEKDGNLQDIVNAGSLHEFLVNLHEKFGPVAAFWFGRRLVVSLGSLDLLKQHINPNRTSDPFQMMLKSLLGYQSGAISEAAESHMQKKLYENGINKSLQSNFNVIIKLSEELLAKWSSYPQAQHVPLCQHMLGFAMKFVTQTAMGSGFEDDQEVIRFRKNHDVIWSEIGKGFLDGSIERSPSRKKQYENALMEMEAALKKAIKERKGKNPSRYVFVDSLLQGNLGDKQVLEDSMIFSLAGCVITANLCTWAIYFLTTAEGVQDKLYKEITRVLGKGPITMEKLDQLSYCRQILCETVRTARLTPISARLQELEGRVDQHVIPKETLVLYALGVVLQDSTTWPSSYRFNPDRFEEESAKQNLTLLGFSGSQECPELRFAYMVATVLLCVLVRKLHLLPVEGQVMETKYELVTSPKEEAWITVSKRN</sequence>
<organism evidence="5 6">
    <name type="scientific">Pyxicephalus adspersus</name>
    <name type="common">African bullfrog</name>
    <dbReference type="NCBI Taxonomy" id="30357"/>
    <lineage>
        <taxon>Eukaryota</taxon>
        <taxon>Metazoa</taxon>
        <taxon>Chordata</taxon>
        <taxon>Craniata</taxon>
        <taxon>Vertebrata</taxon>
        <taxon>Euteleostomi</taxon>
        <taxon>Amphibia</taxon>
        <taxon>Batrachia</taxon>
        <taxon>Anura</taxon>
        <taxon>Neobatrachia</taxon>
        <taxon>Ranoidea</taxon>
        <taxon>Pyxicephalidae</taxon>
        <taxon>Pyxicephalinae</taxon>
        <taxon>Pyxicephalus</taxon>
    </lineage>
</organism>
<dbReference type="Gene3D" id="1.10.630.10">
    <property type="entry name" value="Cytochrome P450"/>
    <property type="match status" value="1"/>
</dbReference>
<comment type="cofactor">
    <cofactor evidence="3">
        <name>heme</name>
        <dbReference type="ChEBI" id="CHEBI:30413"/>
    </cofactor>
</comment>
<dbReference type="InterPro" id="IPR036396">
    <property type="entry name" value="Cyt_P450_sf"/>
</dbReference>
<dbReference type="AlphaFoldDB" id="A0AAV3A0K5"/>
<dbReference type="InterPro" id="IPR052666">
    <property type="entry name" value="CYP450_20A1-like"/>
</dbReference>
<dbReference type="PANTHER" id="PTHR24280:SF4">
    <property type="entry name" value="CYTOCHROME P450 20A1"/>
    <property type="match status" value="1"/>
</dbReference>
<dbReference type="GO" id="GO:0004497">
    <property type="term" value="F:monooxygenase activity"/>
    <property type="evidence" value="ECO:0007669"/>
    <property type="project" value="InterPro"/>
</dbReference>
<dbReference type="InterPro" id="IPR001128">
    <property type="entry name" value="Cyt_P450"/>
</dbReference>
<keyword evidence="3" id="KW-0349">Heme</keyword>
<dbReference type="Pfam" id="PF00067">
    <property type="entry name" value="p450"/>
    <property type="match status" value="1"/>
</dbReference>
<dbReference type="EMBL" id="DYDO01000008">
    <property type="protein sequence ID" value="DBA20083.1"/>
    <property type="molecule type" value="Genomic_DNA"/>
</dbReference>
<evidence type="ECO:0000313" key="5">
    <source>
        <dbReference type="EMBL" id="DBA20083.1"/>
    </source>
</evidence>
<feature type="transmembrane region" description="Helical" evidence="4">
    <location>
        <begin position="273"/>
        <end position="293"/>
    </location>
</feature>
<proteinExistence type="inferred from homology"/>
<dbReference type="InterPro" id="IPR002401">
    <property type="entry name" value="Cyt_P450_E_grp-I"/>
</dbReference>
<dbReference type="GO" id="GO:0005506">
    <property type="term" value="F:iron ion binding"/>
    <property type="evidence" value="ECO:0007669"/>
    <property type="project" value="InterPro"/>
</dbReference>
<keyword evidence="4" id="KW-0472">Membrane</keyword>
<dbReference type="CDD" id="cd20627">
    <property type="entry name" value="CYP20A1"/>
    <property type="match status" value="1"/>
</dbReference>
<evidence type="ECO:0000256" key="4">
    <source>
        <dbReference type="SAM" id="Phobius"/>
    </source>
</evidence>